<feature type="domain" description="C2H2-type" evidence="10">
    <location>
        <begin position="578"/>
        <end position="606"/>
    </location>
</feature>
<keyword evidence="11" id="KW-1185">Reference proteome</keyword>
<evidence type="ECO:0000256" key="4">
    <source>
        <dbReference type="ARBA" id="ARBA00022771"/>
    </source>
</evidence>
<dbReference type="PROSITE" id="PS00028">
    <property type="entry name" value="ZINC_FINGER_C2H2_1"/>
    <property type="match status" value="8"/>
</dbReference>
<dbReference type="KEGG" id="gmw:113510393"/>
<dbReference type="PANTHER" id="PTHR24406">
    <property type="entry name" value="TRANSCRIPTIONAL REPRESSOR CTCFL-RELATED"/>
    <property type="match status" value="1"/>
</dbReference>
<feature type="compositionally biased region" description="Acidic residues" evidence="9">
    <location>
        <begin position="274"/>
        <end position="284"/>
    </location>
</feature>
<feature type="compositionally biased region" description="Acidic residues" evidence="9">
    <location>
        <begin position="256"/>
        <end position="267"/>
    </location>
</feature>
<keyword evidence="8" id="KW-0175">Coiled coil</keyword>
<evidence type="ECO:0000256" key="8">
    <source>
        <dbReference type="SAM" id="Coils"/>
    </source>
</evidence>
<dbReference type="GO" id="GO:0008270">
    <property type="term" value="F:zinc ion binding"/>
    <property type="evidence" value="ECO:0007669"/>
    <property type="project" value="UniProtKB-KW"/>
</dbReference>
<evidence type="ECO:0000256" key="9">
    <source>
        <dbReference type="SAM" id="MobiDB-lite"/>
    </source>
</evidence>
<dbReference type="PROSITE" id="PS50157">
    <property type="entry name" value="ZINC_FINGER_C2H2_2"/>
    <property type="match status" value="6"/>
</dbReference>
<dbReference type="Gene3D" id="3.30.160.60">
    <property type="entry name" value="Classic Zinc Finger"/>
    <property type="match status" value="5"/>
</dbReference>
<dbReference type="GO" id="GO:0005634">
    <property type="term" value="C:nucleus"/>
    <property type="evidence" value="ECO:0007669"/>
    <property type="project" value="UniProtKB-SubCell"/>
</dbReference>
<dbReference type="RefSeq" id="XP_026749649.2">
    <property type="nucleotide sequence ID" value="XM_026893848.3"/>
</dbReference>
<dbReference type="InParanoid" id="A0A6J1WA40"/>
<feature type="region of interest" description="Disordered" evidence="9">
    <location>
        <begin position="220"/>
        <end position="289"/>
    </location>
</feature>
<gene>
    <name evidence="12" type="primary">LOC113510393</name>
</gene>
<keyword evidence="6" id="KW-0539">Nucleus</keyword>
<protein>
    <submittedName>
        <fullName evidence="12">Zinc finger protein 583-like</fullName>
    </submittedName>
</protein>
<evidence type="ECO:0000256" key="1">
    <source>
        <dbReference type="ARBA" id="ARBA00004123"/>
    </source>
</evidence>
<evidence type="ECO:0000313" key="11">
    <source>
        <dbReference type="Proteomes" id="UP001652740"/>
    </source>
</evidence>
<feature type="compositionally biased region" description="Polar residues" evidence="9">
    <location>
        <begin position="238"/>
        <end position="255"/>
    </location>
</feature>
<keyword evidence="5" id="KW-0862">Zinc</keyword>
<sequence>MLHNTGPYGPNDTPANMGAPLNMSQISAMNMSHNINNLSKMPQQTPQSAAGSYSIPNFSPYAHAPMNMAPQMNQFPNYHSPPFQNSYIAPNSNILHESGWQNGMLPMNLNIQNDQAEAMGSYTNFDKRPSINDYKDMSQYRKAPINIPQVPTKAYHKHSGFNNDYNSFMYNDNSRQHVDYNIDLSVKTQERLEMDNTRRKSLENTVKLIENILINTTKNREMKLNQKSNDNMEKQDESTVNVNITKTNISENDTQGSEEQEDVDDEGNMSATEMEQEESSESEDDVKPSINVGETVNITRIEIEPDVTVKVEQLSSWVDLDNIQPYHRDVNGVSKEDVTGNSIIESEISVAEATEMIKNGSNTEAYLECPHCELVFKHCKRFLIHVKWHSFGLTNEKRMEMAREKEERKHMRKEARVIERMNAKEVTDPSSVGKVFPCKDCDKIFSVKSSLKNHRQRYHATRARECKICRKTVLGWMAHRAHLATHTGVSGYQCSECPKKFKYPHSLAKHRDTHLEKTHACQECPKKFGSQALLKMHMKCHERVLRGATFRCTYCGKGFFESYNLQVHERTHRNERPFHCDICNTSFGTNSSLKRHIKVSHSTSKPHACPTCHRSFVSALILERHERRAHGDPEDFKFVCSQCPCRYLKLKDLQKHVYKVHPKGKRKKKDKSDTE</sequence>
<feature type="domain" description="C2H2-type" evidence="10">
    <location>
        <begin position="519"/>
        <end position="541"/>
    </location>
</feature>
<proteinExistence type="predicted"/>
<feature type="coiled-coil region" evidence="8">
    <location>
        <begin position="394"/>
        <end position="421"/>
    </location>
</feature>
<dbReference type="GeneID" id="113510393"/>
<reference evidence="12" key="1">
    <citation type="submission" date="2025-08" db="UniProtKB">
        <authorList>
            <consortium name="RefSeq"/>
        </authorList>
    </citation>
    <scope>IDENTIFICATION</scope>
    <source>
        <tissue evidence="12">Whole larvae</tissue>
    </source>
</reference>
<accession>A0A6J1WA40</accession>
<keyword evidence="2" id="KW-0479">Metal-binding</keyword>
<dbReference type="InterPro" id="IPR036236">
    <property type="entry name" value="Znf_C2H2_sf"/>
</dbReference>
<evidence type="ECO:0000313" key="12">
    <source>
        <dbReference type="RefSeq" id="XP_026749649.2"/>
    </source>
</evidence>
<dbReference type="InterPro" id="IPR013087">
    <property type="entry name" value="Znf_C2H2_type"/>
</dbReference>
<feature type="domain" description="C2H2-type" evidence="10">
    <location>
        <begin position="436"/>
        <end position="464"/>
    </location>
</feature>
<dbReference type="Pfam" id="PF00096">
    <property type="entry name" value="zf-C2H2"/>
    <property type="match status" value="4"/>
</dbReference>
<keyword evidence="4 7" id="KW-0863">Zinc-finger</keyword>
<name>A0A6J1WA40_GALME</name>
<keyword evidence="3" id="KW-0677">Repeat</keyword>
<feature type="domain" description="C2H2-type" evidence="10">
    <location>
        <begin position="550"/>
        <end position="577"/>
    </location>
</feature>
<evidence type="ECO:0000256" key="3">
    <source>
        <dbReference type="ARBA" id="ARBA00022737"/>
    </source>
</evidence>
<evidence type="ECO:0000256" key="6">
    <source>
        <dbReference type="ARBA" id="ARBA00023242"/>
    </source>
</evidence>
<evidence type="ECO:0000259" key="10">
    <source>
        <dbReference type="PROSITE" id="PS50157"/>
    </source>
</evidence>
<feature type="domain" description="C2H2-type" evidence="10">
    <location>
        <begin position="607"/>
        <end position="635"/>
    </location>
</feature>
<dbReference type="SUPFAM" id="SSF57667">
    <property type="entry name" value="beta-beta-alpha zinc fingers"/>
    <property type="match status" value="4"/>
</dbReference>
<evidence type="ECO:0000256" key="7">
    <source>
        <dbReference type="PROSITE-ProRule" id="PRU00042"/>
    </source>
</evidence>
<organism evidence="11 12">
    <name type="scientific">Galleria mellonella</name>
    <name type="common">Greater wax moth</name>
    <dbReference type="NCBI Taxonomy" id="7137"/>
    <lineage>
        <taxon>Eukaryota</taxon>
        <taxon>Metazoa</taxon>
        <taxon>Ecdysozoa</taxon>
        <taxon>Arthropoda</taxon>
        <taxon>Hexapoda</taxon>
        <taxon>Insecta</taxon>
        <taxon>Pterygota</taxon>
        <taxon>Neoptera</taxon>
        <taxon>Endopterygota</taxon>
        <taxon>Lepidoptera</taxon>
        <taxon>Glossata</taxon>
        <taxon>Ditrysia</taxon>
        <taxon>Pyraloidea</taxon>
        <taxon>Pyralidae</taxon>
        <taxon>Galleriinae</taxon>
        <taxon>Galleria</taxon>
    </lineage>
</organism>
<dbReference type="AlphaFoldDB" id="A0A6J1WA40"/>
<feature type="domain" description="C2H2-type" evidence="10">
    <location>
        <begin position="492"/>
        <end position="519"/>
    </location>
</feature>
<dbReference type="InterPro" id="IPR050888">
    <property type="entry name" value="ZnF_C2H2-type_TF"/>
</dbReference>
<dbReference type="SMART" id="SM00355">
    <property type="entry name" value="ZnF_C2H2"/>
    <property type="match status" value="9"/>
</dbReference>
<dbReference type="Proteomes" id="UP001652740">
    <property type="component" value="Unplaced"/>
</dbReference>
<evidence type="ECO:0000256" key="2">
    <source>
        <dbReference type="ARBA" id="ARBA00022723"/>
    </source>
</evidence>
<comment type="subcellular location">
    <subcellularLocation>
        <location evidence="1">Nucleus</location>
    </subcellularLocation>
</comment>
<feature type="compositionally biased region" description="Basic and acidic residues" evidence="9">
    <location>
        <begin position="220"/>
        <end position="237"/>
    </location>
</feature>
<evidence type="ECO:0000256" key="5">
    <source>
        <dbReference type="ARBA" id="ARBA00022833"/>
    </source>
</evidence>